<evidence type="ECO:0000256" key="2">
    <source>
        <dbReference type="ARBA" id="ARBA00006856"/>
    </source>
</evidence>
<dbReference type="SUPFAM" id="SSF48371">
    <property type="entry name" value="ARM repeat"/>
    <property type="match status" value="1"/>
</dbReference>
<dbReference type="InterPro" id="IPR003890">
    <property type="entry name" value="MIF4G-like_typ-3"/>
</dbReference>
<dbReference type="PANTHER" id="PTHR18034:SF4">
    <property type="entry name" value="NUCLEOLAR MIF4G DOMAIN-CONTAINING PROTEIN 1"/>
    <property type="match status" value="1"/>
</dbReference>
<gene>
    <name evidence="6" type="ORF">QSP1433_LOCUS1009</name>
</gene>
<name>A0A7S2R9B9_9STRA</name>
<dbReference type="AlphaFoldDB" id="A0A7S2R9B9"/>
<dbReference type="GO" id="GO:0005730">
    <property type="term" value="C:nucleolus"/>
    <property type="evidence" value="ECO:0007669"/>
    <property type="project" value="UniProtKB-SubCell"/>
</dbReference>
<feature type="domain" description="MI" evidence="5">
    <location>
        <begin position="326"/>
        <end position="442"/>
    </location>
</feature>
<dbReference type="PANTHER" id="PTHR18034">
    <property type="entry name" value="CELL CYCLE CONTROL PROTEIN CWF22-RELATED"/>
    <property type="match status" value="1"/>
</dbReference>
<proteinExistence type="inferred from homology"/>
<reference evidence="6" key="1">
    <citation type="submission" date="2021-01" db="EMBL/GenBank/DDBJ databases">
        <authorList>
            <person name="Corre E."/>
            <person name="Pelletier E."/>
            <person name="Niang G."/>
            <person name="Scheremetjew M."/>
            <person name="Finn R."/>
            <person name="Kale V."/>
            <person name="Holt S."/>
            <person name="Cochrane G."/>
            <person name="Meng A."/>
            <person name="Brown T."/>
            <person name="Cohen L."/>
        </authorList>
    </citation>
    <scope>NUCLEOTIDE SEQUENCE</scope>
    <source>
        <strain evidence="6">NY070348D</strain>
    </source>
</reference>
<sequence length="547" mass="61598">MSEQDVKVKKRLNGLINRLAESNLVPTASQIVALYSEFPRKSLNEGIAAIILSGLSNDVVLMTALAHSFAALVVALTIQLGAEFGAFVLEKCVLKFEKVMEEDAGGVRQDGDVDVVSKRAGNIALFLANMYNLNLTNSTLLYDLLAKMAAPEEGLTDTVVEVITLVVNEAGSKLRKDDPARLLDVIRKLQDGHEEAGKDDTKASSRRADLMLEQVYALKNNKVRNVVAEERIKRVMKTLRNLINNSTSTFTPLQLEWEDLVHAEERGRWWVVGGVWKDQADRLARNKEKQQRQQSTGIGGNPIDNAIARAPSDLVPLAKKLRLNTDVRRAIFYEMMSADDAMNAYDKLMALNLRDRQEREIVHVLLLCCGASKTHNLFFSELAEQLCEQRQQFKFTFQLAFWDTLKELENMKSRKLANLGRLLSHLTLQYSLSLSLLKTVDFARLGEQSIFFFNVFFNSFLLYGGEGKDGARRIARAINRLGSSKDFDRISDGIQLFLKHHLLKGKNPLLGKRVKLAYRILEALAVAQSMDKMNDDDDEDDEEQDAF</sequence>
<feature type="region of interest" description="Disordered" evidence="4">
    <location>
        <begin position="283"/>
        <end position="302"/>
    </location>
</feature>
<dbReference type="Pfam" id="PF02854">
    <property type="entry name" value="MIF4G"/>
    <property type="match status" value="1"/>
</dbReference>
<dbReference type="InterPro" id="IPR016024">
    <property type="entry name" value="ARM-type_fold"/>
</dbReference>
<evidence type="ECO:0000313" key="6">
    <source>
        <dbReference type="EMBL" id="CAD9664403.1"/>
    </source>
</evidence>
<evidence type="ECO:0000259" key="5">
    <source>
        <dbReference type="PROSITE" id="PS51366"/>
    </source>
</evidence>
<dbReference type="GO" id="GO:0003723">
    <property type="term" value="F:RNA binding"/>
    <property type="evidence" value="ECO:0007669"/>
    <property type="project" value="InterPro"/>
</dbReference>
<evidence type="ECO:0000256" key="4">
    <source>
        <dbReference type="SAM" id="MobiDB-lite"/>
    </source>
</evidence>
<evidence type="ECO:0000256" key="3">
    <source>
        <dbReference type="ARBA" id="ARBA00023242"/>
    </source>
</evidence>
<accession>A0A7S2R9B9</accession>
<dbReference type="Gene3D" id="1.25.40.180">
    <property type="match status" value="1"/>
</dbReference>
<dbReference type="GO" id="GO:0042274">
    <property type="term" value="P:ribosomal small subunit biogenesis"/>
    <property type="evidence" value="ECO:0007669"/>
    <property type="project" value="TreeGrafter"/>
</dbReference>
<organism evidence="6">
    <name type="scientific">Mucochytrium quahogii</name>
    <dbReference type="NCBI Taxonomy" id="96639"/>
    <lineage>
        <taxon>Eukaryota</taxon>
        <taxon>Sar</taxon>
        <taxon>Stramenopiles</taxon>
        <taxon>Bigyra</taxon>
        <taxon>Labyrinthulomycetes</taxon>
        <taxon>Thraustochytrida</taxon>
        <taxon>Thraustochytriidae</taxon>
        <taxon>Mucochytrium</taxon>
    </lineage>
</organism>
<comment type="similarity">
    <text evidence="2">Belongs to the CWC22 family.</text>
</comment>
<dbReference type="InterPro" id="IPR050781">
    <property type="entry name" value="CWC22_splicing_factor"/>
</dbReference>
<protein>
    <recommendedName>
        <fullName evidence="5">MI domain-containing protein</fullName>
    </recommendedName>
</protein>
<comment type="subcellular location">
    <subcellularLocation>
        <location evidence="1">Nucleus</location>
        <location evidence="1">Nucleolus</location>
    </subcellularLocation>
</comment>
<dbReference type="InterPro" id="IPR003891">
    <property type="entry name" value="Initiation_fac_eIF4g_MI"/>
</dbReference>
<dbReference type="SMART" id="SM00544">
    <property type="entry name" value="MA3"/>
    <property type="match status" value="1"/>
</dbReference>
<dbReference type="Pfam" id="PF02847">
    <property type="entry name" value="MA3"/>
    <property type="match status" value="1"/>
</dbReference>
<keyword evidence="3" id="KW-0539">Nucleus</keyword>
<dbReference type="SMART" id="SM00543">
    <property type="entry name" value="MIF4G"/>
    <property type="match status" value="1"/>
</dbReference>
<dbReference type="EMBL" id="HBHK01001648">
    <property type="protein sequence ID" value="CAD9664403.1"/>
    <property type="molecule type" value="Transcribed_RNA"/>
</dbReference>
<dbReference type="PROSITE" id="PS51366">
    <property type="entry name" value="MI"/>
    <property type="match status" value="1"/>
</dbReference>
<evidence type="ECO:0000256" key="1">
    <source>
        <dbReference type="ARBA" id="ARBA00004604"/>
    </source>
</evidence>